<name>A0A6C0BPL7_9ZZZZ</name>
<feature type="transmembrane region" description="Helical" evidence="1">
    <location>
        <begin position="80"/>
        <end position="102"/>
    </location>
</feature>
<evidence type="ECO:0000256" key="1">
    <source>
        <dbReference type="SAM" id="Phobius"/>
    </source>
</evidence>
<keyword evidence="1" id="KW-1133">Transmembrane helix</keyword>
<accession>A0A6C0BPL7</accession>
<evidence type="ECO:0008006" key="3">
    <source>
        <dbReference type="Google" id="ProtNLM"/>
    </source>
</evidence>
<organism evidence="2">
    <name type="scientific">viral metagenome</name>
    <dbReference type="NCBI Taxonomy" id="1070528"/>
    <lineage>
        <taxon>unclassified sequences</taxon>
        <taxon>metagenomes</taxon>
        <taxon>organismal metagenomes</taxon>
    </lineage>
</organism>
<proteinExistence type="predicted"/>
<feature type="transmembrane region" description="Helical" evidence="1">
    <location>
        <begin position="54"/>
        <end position="74"/>
    </location>
</feature>
<keyword evidence="1" id="KW-0472">Membrane</keyword>
<dbReference type="EMBL" id="MN739216">
    <property type="protein sequence ID" value="QHS94116.1"/>
    <property type="molecule type" value="Genomic_DNA"/>
</dbReference>
<dbReference type="NCBIfam" id="NF033632">
    <property type="entry name" value="SLATT_4"/>
    <property type="match status" value="1"/>
</dbReference>
<sequence length="202" mass="23363">MNDSEFNTDDKSIYIDKWTFNLENLVRTWAFQALLHRDMHSKNAKKYKTMSGRLTIPLILLTTLTSVGSFGAVDSQQYKIWMYATGALNLFAAFLASMSKYLKPDEKCSNHMRTCKLYDNLFRDISIQLSMAPEERSDADEFIQKTKDRLERLMNDSPMIAETISKQILKDHNVESPDDFDIVIYGRENENKCHNDLVAAQI</sequence>
<reference evidence="2" key="1">
    <citation type="journal article" date="2020" name="Nature">
        <title>Giant virus diversity and host interactions through global metagenomics.</title>
        <authorList>
            <person name="Schulz F."/>
            <person name="Roux S."/>
            <person name="Paez-Espino D."/>
            <person name="Jungbluth S."/>
            <person name="Walsh D.A."/>
            <person name="Denef V.J."/>
            <person name="McMahon K.D."/>
            <person name="Konstantinidis K.T."/>
            <person name="Eloe-Fadrosh E.A."/>
            <person name="Kyrpides N.C."/>
            <person name="Woyke T."/>
        </authorList>
    </citation>
    <scope>NUCLEOTIDE SEQUENCE</scope>
    <source>
        <strain evidence="2">GVMAG-M-3300018416-26</strain>
    </source>
</reference>
<protein>
    <recommendedName>
        <fullName evidence="3">SMODS and SLOG-associating 2TM effector domain-containing protein</fullName>
    </recommendedName>
</protein>
<evidence type="ECO:0000313" key="2">
    <source>
        <dbReference type="EMBL" id="QHS94116.1"/>
    </source>
</evidence>
<keyword evidence="1" id="KW-0812">Transmembrane</keyword>
<dbReference type="AlphaFoldDB" id="A0A6C0BPL7"/>